<organism evidence="2 3">
    <name type="scientific">Phycicoccus avicenniae</name>
    <dbReference type="NCBI Taxonomy" id="2828860"/>
    <lineage>
        <taxon>Bacteria</taxon>
        <taxon>Bacillati</taxon>
        <taxon>Actinomycetota</taxon>
        <taxon>Actinomycetes</taxon>
        <taxon>Micrococcales</taxon>
        <taxon>Intrasporangiaceae</taxon>
        <taxon>Phycicoccus</taxon>
    </lineage>
</organism>
<keyword evidence="1" id="KW-0812">Transmembrane</keyword>
<sequence length="92" mass="9612">MKHHGGGPVARRVAIVCTALVAVLFGTAGIVTGDLGTTLIGVGFVVVMVVLSVPGLRWLRRGDGPHATRSAADEDRETYVHLRHTGGNSNGR</sequence>
<dbReference type="RefSeq" id="WP_211601396.1">
    <property type="nucleotide sequence ID" value="NZ_JAGSNF010000003.1"/>
</dbReference>
<evidence type="ECO:0000256" key="1">
    <source>
        <dbReference type="SAM" id="Phobius"/>
    </source>
</evidence>
<proteinExistence type="predicted"/>
<keyword evidence="1" id="KW-0472">Membrane</keyword>
<keyword evidence="1" id="KW-1133">Transmembrane helix</keyword>
<name>A0A941D518_9MICO</name>
<dbReference type="EMBL" id="JAGSNF010000003">
    <property type="protein sequence ID" value="MBR7742239.1"/>
    <property type="molecule type" value="Genomic_DNA"/>
</dbReference>
<dbReference type="Proteomes" id="UP000677016">
    <property type="component" value="Unassembled WGS sequence"/>
</dbReference>
<accession>A0A941D518</accession>
<feature type="transmembrane region" description="Helical" evidence="1">
    <location>
        <begin position="38"/>
        <end position="59"/>
    </location>
</feature>
<keyword evidence="3" id="KW-1185">Reference proteome</keyword>
<feature type="transmembrane region" description="Helical" evidence="1">
    <location>
        <begin position="12"/>
        <end position="32"/>
    </location>
</feature>
<evidence type="ECO:0000313" key="2">
    <source>
        <dbReference type="EMBL" id="MBR7742239.1"/>
    </source>
</evidence>
<gene>
    <name evidence="2" type="ORF">KC207_02885</name>
</gene>
<protein>
    <submittedName>
        <fullName evidence="2">Uncharacterized protein</fullName>
    </submittedName>
</protein>
<comment type="caution">
    <text evidence="2">The sequence shown here is derived from an EMBL/GenBank/DDBJ whole genome shotgun (WGS) entry which is preliminary data.</text>
</comment>
<evidence type="ECO:0000313" key="3">
    <source>
        <dbReference type="Proteomes" id="UP000677016"/>
    </source>
</evidence>
<reference evidence="2" key="1">
    <citation type="submission" date="2021-04" db="EMBL/GenBank/DDBJ databases">
        <title>Phycicoccus avicenniae sp. nov., a novel endophytic actinomycetes isolated from branch of Avicennia mariana.</title>
        <authorList>
            <person name="Tuo L."/>
        </authorList>
    </citation>
    <scope>NUCLEOTIDE SEQUENCE</scope>
    <source>
        <strain evidence="2">BSK3Z-2</strain>
    </source>
</reference>
<dbReference type="AlphaFoldDB" id="A0A941D518"/>